<dbReference type="Pfam" id="PF09346">
    <property type="entry name" value="SMI1_KNR4"/>
    <property type="match status" value="1"/>
</dbReference>
<evidence type="ECO:0000313" key="3">
    <source>
        <dbReference type="Proteomes" id="UP000703038"/>
    </source>
</evidence>
<dbReference type="EMBL" id="JAFBBK010000001">
    <property type="protein sequence ID" value="MBM7415512.1"/>
    <property type="molecule type" value="Genomic_DNA"/>
</dbReference>
<dbReference type="InterPro" id="IPR018958">
    <property type="entry name" value="Knr4/Smi1-like_dom"/>
</dbReference>
<protein>
    <submittedName>
        <fullName evidence="2">Cell wall assembly regulator SMI1</fullName>
    </submittedName>
</protein>
<reference evidence="2 3" key="1">
    <citation type="submission" date="2021-01" db="EMBL/GenBank/DDBJ databases">
        <title>Genomics of switchgrass bacterial isolates.</title>
        <authorList>
            <person name="Shade A."/>
        </authorList>
    </citation>
    <scope>NUCLEOTIDE SEQUENCE [LARGE SCALE GENOMIC DNA]</scope>
    <source>
        <strain evidence="2 3">PvP111</strain>
    </source>
</reference>
<organism evidence="2 3">
    <name type="scientific">Rhodococcoides corynebacterioides</name>
    <dbReference type="NCBI Taxonomy" id="53972"/>
    <lineage>
        <taxon>Bacteria</taxon>
        <taxon>Bacillati</taxon>
        <taxon>Actinomycetota</taxon>
        <taxon>Actinomycetes</taxon>
        <taxon>Mycobacteriales</taxon>
        <taxon>Nocardiaceae</taxon>
        <taxon>Rhodococcoides</taxon>
    </lineage>
</organism>
<feature type="domain" description="Knr4/Smi1-like" evidence="1">
    <location>
        <begin position="46"/>
        <end position="172"/>
    </location>
</feature>
<sequence>MTLTEVWSSYMALLRDRYPATAESVLPPRSEGERRELERATTPWSDELREFFTLHSGQRVPTGTEHFVGTVLPHYSLLTFEEIVYRHKFQLEHPFDIDDLGEEWPSEVATQEAGDTAYMFLPEYMPIAEDGAGGFCYVDTRSGPLQGCVRLFGNDSADEGGVAYESLADYIDAVRLDAEGGTEHDGLVPTVEQGALIWEVDFSDRPPPPPTPPPTLLRLPFAPTDFRPSQWTDDDDIVDLDAVRSAVIAAARDRYPGAVVEDARAVYQRVPRQRGANMNWWLSMSGTGSLPPFGNERIFTAFITGEGDDVIVVEAIPGGYTIEVVEDR</sequence>
<proteinExistence type="predicted"/>
<gene>
    <name evidence="2" type="ORF">JOE42_002245</name>
</gene>
<dbReference type="Proteomes" id="UP000703038">
    <property type="component" value="Unassembled WGS sequence"/>
</dbReference>
<dbReference type="RefSeq" id="WP_204868551.1">
    <property type="nucleotide sequence ID" value="NZ_JAFBBK010000001.1"/>
</dbReference>
<evidence type="ECO:0000313" key="2">
    <source>
        <dbReference type="EMBL" id="MBM7415512.1"/>
    </source>
</evidence>
<evidence type="ECO:0000259" key="1">
    <source>
        <dbReference type="Pfam" id="PF09346"/>
    </source>
</evidence>
<accession>A0ABS2KUF1</accession>
<name>A0ABS2KUF1_9NOCA</name>
<keyword evidence="3" id="KW-1185">Reference proteome</keyword>
<comment type="caution">
    <text evidence="2">The sequence shown here is derived from an EMBL/GenBank/DDBJ whole genome shotgun (WGS) entry which is preliminary data.</text>
</comment>